<dbReference type="AlphaFoldDB" id="A0A1G6XW54"/>
<dbReference type="PROSITE" id="PS51257">
    <property type="entry name" value="PROKAR_LIPOPROTEIN"/>
    <property type="match status" value="1"/>
</dbReference>
<feature type="signal peptide" evidence="1">
    <location>
        <begin position="1"/>
        <end position="24"/>
    </location>
</feature>
<accession>A0A1G6XW54</accession>
<evidence type="ECO:0000313" key="3">
    <source>
        <dbReference type="Proteomes" id="UP000198757"/>
    </source>
</evidence>
<proteinExistence type="predicted"/>
<keyword evidence="1" id="KW-0732">Signal</keyword>
<feature type="chain" id="PRO_5011614573" description="Viral A-type inclusion protein" evidence="1">
    <location>
        <begin position="25"/>
        <end position="153"/>
    </location>
</feature>
<evidence type="ECO:0000313" key="2">
    <source>
        <dbReference type="EMBL" id="SDD81893.1"/>
    </source>
</evidence>
<protein>
    <recommendedName>
        <fullName evidence="4">Viral A-type inclusion protein</fullName>
    </recommendedName>
</protein>
<gene>
    <name evidence="2" type="ORF">SAMN04487894_11426</name>
</gene>
<sequence length="153" mass="16730">MKSLFFPLAMVLLMACGNSGQQSASDTGDGPKTKADSLLQEVIDGHDVAMPKMKKLERLMKESSSAIDSLGKLPAADQKQNAALKTNLEAVLNELRGADKAMHEWMNGFKYDSLQNNEPERIKYLEDQKTKVNQMKDAVLSSISKAEGVLGSK</sequence>
<dbReference type="RefSeq" id="WP_090392006.1">
    <property type="nucleotide sequence ID" value="NZ_FMZO01000014.1"/>
</dbReference>
<organism evidence="2 3">
    <name type="scientific">Niabella drilacis (strain DSM 25811 / CCM 8410 / CCUG 62505 / LMG 26954 / E90)</name>
    <dbReference type="NCBI Taxonomy" id="1285928"/>
    <lineage>
        <taxon>Bacteria</taxon>
        <taxon>Pseudomonadati</taxon>
        <taxon>Bacteroidota</taxon>
        <taxon>Chitinophagia</taxon>
        <taxon>Chitinophagales</taxon>
        <taxon>Chitinophagaceae</taxon>
        <taxon>Niabella</taxon>
    </lineage>
</organism>
<evidence type="ECO:0008006" key="4">
    <source>
        <dbReference type="Google" id="ProtNLM"/>
    </source>
</evidence>
<evidence type="ECO:0000256" key="1">
    <source>
        <dbReference type="SAM" id="SignalP"/>
    </source>
</evidence>
<name>A0A1G6XW54_NIADE</name>
<reference evidence="3" key="1">
    <citation type="submission" date="2016-10" db="EMBL/GenBank/DDBJ databases">
        <authorList>
            <person name="Varghese N."/>
            <person name="Submissions S."/>
        </authorList>
    </citation>
    <scope>NUCLEOTIDE SEQUENCE [LARGE SCALE GENOMIC DNA]</scope>
    <source>
        <strain evidence="3">DSM 25811 / CCM 8410 / LMG 26954 / E90</strain>
    </source>
</reference>
<dbReference type="EMBL" id="FMZO01000014">
    <property type="protein sequence ID" value="SDD81893.1"/>
    <property type="molecule type" value="Genomic_DNA"/>
</dbReference>
<dbReference type="OrthoDB" id="965986at2"/>
<dbReference type="Proteomes" id="UP000198757">
    <property type="component" value="Unassembled WGS sequence"/>
</dbReference>
<keyword evidence="3" id="KW-1185">Reference proteome</keyword>